<dbReference type="Gene3D" id="1.10.510.10">
    <property type="entry name" value="Transferase(Phosphotransferase) domain 1"/>
    <property type="match status" value="1"/>
</dbReference>
<dbReference type="InterPro" id="IPR011009">
    <property type="entry name" value="Kinase-like_dom_sf"/>
</dbReference>
<dbReference type="PROSITE" id="PS50086">
    <property type="entry name" value="TBC_RABGAP"/>
    <property type="match status" value="1"/>
</dbReference>
<keyword evidence="4" id="KW-1185">Reference proteome</keyword>
<dbReference type="SMART" id="SM00164">
    <property type="entry name" value="TBC"/>
    <property type="match status" value="1"/>
</dbReference>
<dbReference type="SUPFAM" id="SSF56112">
    <property type="entry name" value="Protein kinase-like (PK-like)"/>
    <property type="match status" value="1"/>
</dbReference>
<accession>A0A1Y2A5X2</accession>
<dbReference type="PANTHER" id="PTHR22957:SF168">
    <property type="entry name" value="TBC DOMAIN-CONTAINING PROTEIN KINASE-LIKE PROTEIN"/>
    <property type="match status" value="1"/>
</dbReference>
<sequence>MSTLLGINHFWPTTETRNNHRSASAIIARYHNIKQLSHPNLCHVFDVSQSHSVGFMYSVSSHYPTSLASFLASLPNTRLDDFDLATRFALQLTHALNHLAENNVYHLNLSLKNILIDENAIKLSNYHLNYITDGGCLGNVSIGYPEMLAPEVMCLGDPTVLKYVEKADVWTLGLILVDILLGLNHRFPANTPLSDVLSTDYKWLDTLQQDLASINTPDFLIEFIQLCLTPSLISRPTFETLLNHPLFSNIPQPLPLSLNSSSITLQDQYNLHKLTNPTFIEVHLQKHGVTSIPSIERLPLYVSVTSTQANFDSDGPNTTGIYRDEIHTYILTLFDPTEINIPSFTSTFKGFSEPWSVYIKSLPTSSKTKAKPRKPLTLKEKNAVYQCYRLLTLKQVIAEYPLSKTELLREAAIDIPPLLRAETWSCLLSIDPNAPTPEYDLLDKSLPTQSDHQLSLDIPRCHQYNTLLSSPDSHAAQTRILKAWIHTESPLKNVYWQGLDALLAPFLALNYPNEGRAYVCFKVFVGKYFDGLFREDNSVALRKCLKRIEYLVAMHDPVVASHLYNLGISPDMYAIPWVMTMFAQVLQLDRIYHLWDTLLQAPPTFPPFLVVSLLIQLRESLLQKDFSACLLQLSELPPIDIESLIFTATEMWRQTPPSIYTLTPQTPLIPQISLPDLTSIIKDSLIIDFRDADSFSNHHIQGSISYSSALLEIIKHKSKAATAVVCIYSEVPTTADEAASAFELVVQGGISHVCILASDFSRMPSAVSMCCCGAVPQCTTDLLRELGLH</sequence>
<organism evidence="3 4">
    <name type="scientific">Rhizoclosmatium globosum</name>
    <dbReference type="NCBI Taxonomy" id="329046"/>
    <lineage>
        <taxon>Eukaryota</taxon>
        <taxon>Fungi</taxon>
        <taxon>Fungi incertae sedis</taxon>
        <taxon>Chytridiomycota</taxon>
        <taxon>Chytridiomycota incertae sedis</taxon>
        <taxon>Chytridiomycetes</taxon>
        <taxon>Chytridiales</taxon>
        <taxon>Chytriomycetaceae</taxon>
        <taxon>Rhizoclosmatium</taxon>
    </lineage>
</organism>
<protein>
    <submittedName>
        <fullName evidence="3">RabGAP/TBC</fullName>
    </submittedName>
</protein>
<dbReference type="AlphaFoldDB" id="A0A1Y2A5X2"/>
<dbReference type="InterPro" id="IPR036873">
    <property type="entry name" value="Rhodanese-like_dom_sf"/>
</dbReference>
<dbReference type="SUPFAM" id="SSF52821">
    <property type="entry name" value="Rhodanese/Cell cycle control phosphatase"/>
    <property type="match status" value="1"/>
</dbReference>
<comment type="caution">
    <text evidence="3">The sequence shown here is derived from an EMBL/GenBank/DDBJ whole genome shotgun (WGS) entry which is preliminary data.</text>
</comment>
<dbReference type="InterPro" id="IPR000195">
    <property type="entry name" value="Rab-GAP-TBC_dom"/>
</dbReference>
<evidence type="ECO:0000313" key="4">
    <source>
        <dbReference type="Proteomes" id="UP000193642"/>
    </source>
</evidence>
<dbReference type="OrthoDB" id="1668230at2759"/>
<dbReference type="SUPFAM" id="SSF47923">
    <property type="entry name" value="Ypt/Rab-GAP domain of gyp1p"/>
    <property type="match status" value="2"/>
</dbReference>
<dbReference type="EMBL" id="MCGO01000284">
    <property type="protein sequence ID" value="ORY17717.1"/>
    <property type="molecule type" value="Genomic_DNA"/>
</dbReference>
<dbReference type="Gene3D" id="1.10.8.270">
    <property type="entry name" value="putative rabgap domain of human tbc1 domain family member 14 like domains"/>
    <property type="match status" value="1"/>
</dbReference>
<dbReference type="InterPro" id="IPR035969">
    <property type="entry name" value="Rab-GAP_TBC_sf"/>
</dbReference>
<dbReference type="Pfam" id="PF00069">
    <property type="entry name" value="Pkinase"/>
    <property type="match status" value="1"/>
</dbReference>
<evidence type="ECO:0000259" key="1">
    <source>
        <dbReference type="PROSITE" id="PS50011"/>
    </source>
</evidence>
<feature type="domain" description="Rab-GAP TBC" evidence="2">
    <location>
        <begin position="414"/>
        <end position="602"/>
    </location>
</feature>
<evidence type="ECO:0000313" key="3">
    <source>
        <dbReference type="EMBL" id="ORY17717.1"/>
    </source>
</evidence>
<feature type="domain" description="Protein kinase" evidence="1">
    <location>
        <begin position="1"/>
        <end position="247"/>
    </location>
</feature>
<dbReference type="GO" id="GO:0005096">
    <property type="term" value="F:GTPase activator activity"/>
    <property type="evidence" value="ECO:0007669"/>
    <property type="project" value="TreeGrafter"/>
</dbReference>
<dbReference type="InterPro" id="IPR000719">
    <property type="entry name" value="Prot_kinase_dom"/>
</dbReference>
<reference evidence="3 4" key="1">
    <citation type="submission" date="2016-07" db="EMBL/GenBank/DDBJ databases">
        <title>Pervasive Adenine N6-methylation of Active Genes in Fungi.</title>
        <authorList>
            <consortium name="DOE Joint Genome Institute"/>
            <person name="Mondo S.J."/>
            <person name="Dannebaum R.O."/>
            <person name="Kuo R.C."/>
            <person name="Labutti K."/>
            <person name="Haridas S."/>
            <person name="Kuo A."/>
            <person name="Salamov A."/>
            <person name="Ahrendt S.R."/>
            <person name="Lipzen A."/>
            <person name="Sullivan W."/>
            <person name="Andreopoulos W.B."/>
            <person name="Clum A."/>
            <person name="Lindquist E."/>
            <person name="Daum C."/>
            <person name="Ramamoorthy G.K."/>
            <person name="Gryganskyi A."/>
            <person name="Culley D."/>
            <person name="Magnuson J.K."/>
            <person name="James T.Y."/>
            <person name="O'Malley M.A."/>
            <person name="Stajich J.E."/>
            <person name="Spatafora J.W."/>
            <person name="Visel A."/>
            <person name="Grigoriev I.V."/>
        </authorList>
    </citation>
    <scope>NUCLEOTIDE SEQUENCE [LARGE SCALE GENOMIC DNA]</scope>
    <source>
        <strain evidence="3 4">JEL800</strain>
    </source>
</reference>
<dbReference type="Proteomes" id="UP000193642">
    <property type="component" value="Unassembled WGS sequence"/>
</dbReference>
<gene>
    <name evidence="3" type="ORF">BCR33DRAFT_303298</name>
</gene>
<dbReference type="Gene3D" id="1.10.472.80">
    <property type="entry name" value="Ypt/Rab-GAP domain of gyp1p, domain 3"/>
    <property type="match status" value="1"/>
</dbReference>
<dbReference type="SMART" id="SM00220">
    <property type="entry name" value="S_TKc"/>
    <property type="match status" value="1"/>
</dbReference>
<dbReference type="GO" id="GO:0005524">
    <property type="term" value="F:ATP binding"/>
    <property type="evidence" value="ECO:0007669"/>
    <property type="project" value="InterPro"/>
</dbReference>
<proteinExistence type="predicted"/>
<dbReference type="FunFam" id="1.10.8.270:FF:000044">
    <property type="entry name" value="TBC Kinase homolog"/>
    <property type="match status" value="1"/>
</dbReference>
<name>A0A1Y2A5X2_9FUNG</name>
<dbReference type="PANTHER" id="PTHR22957">
    <property type="entry name" value="TBC1 DOMAIN FAMILY MEMBER GTPASE-ACTIVATING PROTEIN"/>
    <property type="match status" value="1"/>
</dbReference>
<dbReference type="GO" id="GO:0004672">
    <property type="term" value="F:protein kinase activity"/>
    <property type="evidence" value="ECO:0007669"/>
    <property type="project" value="InterPro"/>
</dbReference>
<dbReference type="Pfam" id="PF00566">
    <property type="entry name" value="RabGAP-TBC"/>
    <property type="match status" value="1"/>
</dbReference>
<dbReference type="PROSITE" id="PS50011">
    <property type="entry name" value="PROTEIN_KINASE_DOM"/>
    <property type="match status" value="1"/>
</dbReference>
<evidence type="ECO:0000259" key="2">
    <source>
        <dbReference type="PROSITE" id="PS50086"/>
    </source>
</evidence>